<dbReference type="OrthoDB" id="15305at2157"/>
<dbReference type="GO" id="GO:0043953">
    <property type="term" value="P:protein transport by the Tat complex"/>
    <property type="evidence" value="ECO:0007669"/>
    <property type="project" value="UniProtKB-UniRule"/>
</dbReference>
<feature type="transmembrane region" description="Helical" evidence="5">
    <location>
        <begin position="266"/>
        <end position="289"/>
    </location>
</feature>
<comment type="subunit">
    <text evidence="5">Forms a complex with TatA.</text>
</comment>
<proteinExistence type="inferred from homology"/>
<feature type="transmembrane region" description="Helical" evidence="5">
    <location>
        <begin position="17"/>
        <end position="36"/>
    </location>
</feature>
<dbReference type="GO" id="GO:0033281">
    <property type="term" value="C:TAT protein transport complex"/>
    <property type="evidence" value="ECO:0007669"/>
    <property type="project" value="UniProtKB-UniRule"/>
</dbReference>
<feature type="transmembrane region" description="Helical" evidence="5">
    <location>
        <begin position="243"/>
        <end position="260"/>
    </location>
</feature>
<keyword evidence="7" id="KW-1185">Reference proteome</keyword>
<keyword evidence="5" id="KW-0653">Protein transport</keyword>
<feature type="transmembrane region" description="Helical" evidence="5">
    <location>
        <begin position="206"/>
        <end position="231"/>
    </location>
</feature>
<evidence type="ECO:0000313" key="7">
    <source>
        <dbReference type="Proteomes" id="UP000027153"/>
    </source>
</evidence>
<dbReference type="Proteomes" id="UP000027153">
    <property type="component" value="Unassembled WGS sequence"/>
</dbReference>
<organism evidence="6 7">
    <name type="scientific">Candidatus Methanoperedens nitratireducens</name>
    <dbReference type="NCBI Taxonomy" id="1392998"/>
    <lineage>
        <taxon>Archaea</taxon>
        <taxon>Methanobacteriati</taxon>
        <taxon>Methanobacteriota</taxon>
        <taxon>Stenosarchaea group</taxon>
        <taxon>Methanomicrobia</taxon>
        <taxon>Methanosarcinales</taxon>
        <taxon>ANME-2 cluster</taxon>
        <taxon>Candidatus Methanoperedentaceae</taxon>
        <taxon>Candidatus Methanoperedens</taxon>
    </lineage>
</organism>
<keyword evidence="5" id="KW-1003">Cell membrane</keyword>
<dbReference type="GO" id="GO:0065002">
    <property type="term" value="P:intracellular protein transmembrane transport"/>
    <property type="evidence" value="ECO:0007669"/>
    <property type="project" value="TreeGrafter"/>
</dbReference>
<reference evidence="6 7" key="1">
    <citation type="journal article" date="2013" name="Nature">
        <title>Anaerobic oxidation of methane coupled to nitrate reduction in a novel archaeal lineage.</title>
        <authorList>
            <person name="Haroon M.F."/>
            <person name="Hu S."/>
            <person name="Shi Y."/>
            <person name="Imelfort M."/>
            <person name="Keller J."/>
            <person name="Hugenholtz P."/>
            <person name="Yuan Z."/>
            <person name="Tyson G.W."/>
        </authorList>
    </citation>
    <scope>NUCLEOTIDE SEQUENCE [LARGE SCALE GENOMIC DNA]</scope>
    <source>
        <strain evidence="6 7">ANME-2d</strain>
    </source>
</reference>
<evidence type="ECO:0000256" key="1">
    <source>
        <dbReference type="ARBA" id="ARBA00004141"/>
    </source>
</evidence>
<dbReference type="Pfam" id="PF00902">
    <property type="entry name" value="TatC"/>
    <property type="match status" value="1"/>
</dbReference>
<comment type="similarity">
    <text evidence="5">Belongs to the TatC family.</text>
</comment>
<keyword evidence="5" id="KW-0811">Translocation</keyword>
<comment type="function">
    <text evidence="5">Part of the twin-arginine translocation (Tat) system that transports large folded proteins containing a characteristic twin-arginine motif in their signal peptide across membranes.</text>
</comment>
<dbReference type="PANTHER" id="PTHR30371">
    <property type="entry name" value="SEC-INDEPENDENT PROTEIN TRANSLOCASE PROTEIN TATC"/>
    <property type="match status" value="1"/>
</dbReference>
<dbReference type="GO" id="GO:0009977">
    <property type="term" value="F:proton motive force dependent protein transmembrane transporter activity"/>
    <property type="evidence" value="ECO:0007669"/>
    <property type="project" value="TreeGrafter"/>
</dbReference>
<accession>A0A062V7R0</accession>
<evidence type="ECO:0000256" key="5">
    <source>
        <dbReference type="HAMAP-Rule" id="MF_00902"/>
    </source>
</evidence>
<keyword evidence="5" id="KW-0813">Transport</keyword>
<dbReference type="AlphaFoldDB" id="A0A062V7R0"/>
<dbReference type="EMBL" id="JMIY01000002">
    <property type="protein sequence ID" value="KCZ72603.1"/>
    <property type="molecule type" value="Genomic_DNA"/>
</dbReference>
<dbReference type="HAMAP" id="MF_00902">
    <property type="entry name" value="TatC"/>
    <property type="match status" value="1"/>
</dbReference>
<feature type="transmembrane region" description="Helical" evidence="5">
    <location>
        <begin position="156"/>
        <end position="178"/>
    </location>
</feature>
<gene>
    <name evidence="5" type="primary">tatC</name>
    <name evidence="6" type="ORF">ANME2D_01032</name>
</gene>
<evidence type="ECO:0000256" key="2">
    <source>
        <dbReference type="ARBA" id="ARBA00022692"/>
    </source>
</evidence>
<evidence type="ECO:0000256" key="3">
    <source>
        <dbReference type="ARBA" id="ARBA00022989"/>
    </source>
</evidence>
<name>A0A062V7R0_9EURY</name>
<comment type="subcellular location">
    <subcellularLocation>
        <location evidence="5">Cell membrane</location>
        <topology evidence="5">Multi-pass membrane protein</topology>
    </subcellularLocation>
    <subcellularLocation>
        <location evidence="1">Membrane</location>
        <topology evidence="1">Multi-pass membrane protein</topology>
    </subcellularLocation>
</comment>
<dbReference type="PANTHER" id="PTHR30371:SF0">
    <property type="entry name" value="SEC-INDEPENDENT PROTEIN TRANSLOCASE PROTEIN TATC, CHLOROPLASTIC-RELATED"/>
    <property type="match status" value="1"/>
</dbReference>
<keyword evidence="3 5" id="KW-1133">Transmembrane helix</keyword>
<dbReference type="InterPro" id="IPR002033">
    <property type="entry name" value="TatC"/>
</dbReference>
<sequence length="295" mass="33284">MPLEEFTLILAELRRKLIYIAAVFGAGAVFSFSYLMNQVINKIKHDLFYGLQQYDESGPSGQLVDISNSLDLISKELAINNSAIAQNLTNISGEILTISQSLNTSELVYLAPLEVVMLKFKMSLIFGILIASPLILYYAYRGIKGRFRNVIHVNKLLMISIILAFIVLFLIGAGYSYFYMLPLFLRFVYQDAINTGVIANFSIYEFIYFIVMMSIILGLSFELPLVMALLVRLGVTSRQTLAHYRKHAYVILLIIAAFITPDPTMFSQVMVALPFVVLYEVSLLFMGFAEKIKVT</sequence>
<evidence type="ECO:0000256" key="4">
    <source>
        <dbReference type="ARBA" id="ARBA00023136"/>
    </source>
</evidence>
<keyword evidence="4 5" id="KW-0472">Membrane</keyword>
<evidence type="ECO:0000313" key="6">
    <source>
        <dbReference type="EMBL" id="KCZ72603.1"/>
    </source>
</evidence>
<protein>
    <recommendedName>
        <fullName evidence="5">Sec-independent protein translocase protein TatC</fullName>
    </recommendedName>
</protein>
<feature type="transmembrane region" description="Helical" evidence="5">
    <location>
        <begin position="122"/>
        <end position="140"/>
    </location>
</feature>
<keyword evidence="2 5" id="KW-0812">Transmembrane</keyword>
<comment type="caution">
    <text evidence="6">The sequence shown here is derived from an EMBL/GenBank/DDBJ whole genome shotgun (WGS) entry which is preliminary data.</text>
</comment>
<dbReference type="RefSeq" id="WP_052368576.1">
    <property type="nucleotide sequence ID" value="NZ_JMIY01000002.1"/>
</dbReference>